<dbReference type="PANTHER" id="PTHR23419:SF8">
    <property type="entry name" value="FI09726P"/>
    <property type="match status" value="1"/>
</dbReference>
<dbReference type="InterPro" id="IPR004323">
    <property type="entry name" value="Ion_tolerance_CutA"/>
</dbReference>
<proteinExistence type="inferred from homology"/>
<evidence type="ECO:0000313" key="4">
    <source>
        <dbReference type="Proteomes" id="UP000252189"/>
    </source>
</evidence>
<evidence type="ECO:0000256" key="1">
    <source>
        <dbReference type="ARBA" id="ARBA00010169"/>
    </source>
</evidence>
<dbReference type="OrthoDB" id="8015at2157"/>
<keyword evidence="2" id="KW-0963">Cytoplasm</keyword>
<sequence length="126" mass="13833">MVAFVSHHTSDRKAACDPTCKQFQTLLYVTAPRDAATDLARRLVDERLAACVNVADCTSTYRWDGAVHEDAEAILLAKTTDDRYDELATRVVEWHPHAVPCVERIDTVDADAPFAAWCAGAVADAE</sequence>
<name>A0A368NEJ6_9EURY</name>
<dbReference type="Pfam" id="PF03091">
    <property type="entry name" value="CutA1"/>
    <property type="match status" value="1"/>
</dbReference>
<dbReference type="Gene3D" id="3.30.70.120">
    <property type="match status" value="1"/>
</dbReference>
<reference evidence="3 4" key="1">
    <citation type="submission" date="2018-07" db="EMBL/GenBank/DDBJ databases">
        <title>Genome sequences of Haloplanus salinus JCM 18368T.</title>
        <authorList>
            <person name="Kim Y.B."/>
            <person name="Roh S.W."/>
        </authorList>
    </citation>
    <scope>NUCLEOTIDE SEQUENCE [LARGE SCALE GENOMIC DNA]</scope>
    <source>
        <strain evidence="3 4">JCM 18368</strain>
    </source>
</reference>
<evidence type="ECO:0000313" key="3">
    <source>
        <dbReference type="EMBL" id="RCU48014.1"/>
    </source>
</evidence>
<dbReference type="EMBL" id="QPHM01000001">
    <property type="protein sequence ID" value="RCU48014.1"/>
    <property type="molecule type" value="Genomic_DNA"/>
</dbReference>
<gene>
    <name evidence="3" type="ORF">DU504_12305</name>
</gene>
<dbReference type="RefSeq" id="WP_114449597.1">
    <property type="nucleotide sequence ID" value="NZ_QPHM01000001.1"/>
</dbReference>
<comment type="similarity">
    <text evidence="1">Belongs to the CutA family.</text>
</comment>
<comment type="caution">
    <text evidence="3">The sequence shown here is derived from an EMBL/GenBank/DDBJ whole genome shotgun (WGS) entry which is preliminary data.</text>
</comment>
<protein>
    <submittedName>
        <fullName evidence="3">Divalent-cation tolerance protein CutA</fullName>
    </submittedName>
</protein>
<dbReference type="PANTHER" id="PTHR23419">
    <property type="entry name" value="DIVALENT CATION TOLERANCE CUTA-RELATED"/>
    <property type="match status" value="1"/>
</dbReference>
<dbReference type="GO" id="GO:0005507">
    <property type="term" value="F:copper ion binding"/>
    <property type="evidence" value="ECO:0007669"/>
    <property type="project" value="TreeGrafter"/>
</dbReference>
<organism evidence="3 4">
    <name type="scientific">Haloplanus salinus</name>
    <dbReference type="NCBI Taxonomy" id="1126245"/>
    <lineage>
        <taxon>Archaea</taxon>
        <taxon>Methanobacteriati</taxon>
        <taxon>Methanobacteriota</taxon>
        <taxon>Stenosarchaea group</taxon>
        <taxon>Halobacteria</taxon>
        <taxon>Halobacteriales</taxon>
        <taxon>Haloferacaceae</taxon>
        <taxon>Haloplanus</taxon>
    </lineage>
</organism>
<accession>A0A368NEJ6</accession>
<keyword evidence="4" id="KW-1185">Reference proteome</keyword>
<dbReference type="InterPro" id="IPR011322">
    <property type="entry name" value="N-reg_PII-like_a/b"/>
</dbReference>
<evidence type="ECO:0000256" key="2">
    <source>
        <dbReference type="ARBA" id="ARBA00022490"/>
    </source>
</evidence>
<dbReference type="GO" id="GO:0010038">
    <property type="term" value="P:response to metal ion"/>
    <property type="evidence" value="ECO:0007669"/>
    <property type="project" value="InterPro"/>
</dbReference>
<dbReference type="Proteomes" id="UP000252189">
    <property type="component" value="Unassembled WGS sequence"/>
</dbReference>
<dbReference type="SUPFAM" id="SSF54913">
    <property type="entry name" value="GlnB-like"/>
    <property type="match status" value="1"/>
</dbReference>
<dbReference type="InterPro" id="IPR015867">
    <property type="entry name" value="N-reg_PII/ATP_PRibTrfase_C"/>
</dbReference>
<dbReference type="AlphaFoldDB" id="A0A368NEJ6"/>